<evidence type="ECO:0000256" key="6">
    <source>
        <dbReference type="ARBA" id="ARBA00022989"/>
    </source>
</evidence>
<gene>
    <name evidence="10" type="ORF">SCLAV_3884</name>
</gene>
<proteinExistence type="predicted"/>
<dbReference type="Proteomes" id="UP000002357">
    <property type="component" value="Chromosome"/>
</dbReference>
<feature type="transmembrane region" description="Helical" evidence="9">
    <location>
        <begin position="642"/>
        <end position="663"/>
    </location>
</feature>
<feature type="transmembrane region" description="Helical" evidence="9">
    <location>
        <begin position="313"/>
        <end position="331"/>
    </location>
</feature>
<feature type="transmembrane region" description="Helical" evidence="9">
    <location>
        <begin position="457"/>
        <end position="475"/>
    </location>
</feature>
<feature type="transmembrane region" description="Helical" evidence="9">
    <location>
        <begin position="505"/>
        <end position="524"/>
    </location>
</feature>
<evidence type="ECO:0000313" key="11">
    <source>
        <dbReference type="Proteomes" id="UP000002357"/>
    </source>
</evidence>
<dbReference type="KEGG" id="sclf:BB341_09315"/>
<comment type="subcellular location">
    <subcellularLocation>
        <location evidence="1">Cell membrane</location>
        <topology evidence="1">Multi-pass membrane protein</topology>
    </subcellularLocation>
</comment>
<dbReference type="EMBL" id="CM000913">
    <property type="protein sequence ID" value="EFG08957.1"/>
    <property type="molecule type" value="Genomic_DNA"/>
</dbReference>
<evidence type="ECO:0000256" key="7">
    <source>
        <dbReference type="ARBA" id="ARBA00023136"/>
    </source>
</evidence>
<feature type="transmembrane region" description="Helical" evidence="9">
    <location>
        <begin position="615"/>
        <end position="636"/>
    </location>
</feature>
<feature type="transmembrane region" description="Helical" evidence="9">
    <location>
        <begin position="708"/>
        <end position="728"/>
    </location>
</feature>
<feature type="region of interest" description="Disordered" evidence="8">
    <location>
        <begin position="82"/>
        <end position="165"/>
    </location>
</feature>
<feature type="transmembrane region" description="Helical" evidence="9">
    <location>
        <begin position="368"/>
        <end position="391"/>
    </location>
</feature>
<keyword evidence="3 9" id="KW-0812">Transmembrane</keyword>
<feature type="transmembrane region" description="Helical" evidence="9">
    <location>
        <begin position="586"/>
        <end position="603"/>
    </location>
</feature>
<dbReference type="GO" id="GO:0009252">
    <property type="term" value="P:peptidoglycan biosynthetic process"/>
    <property type="evidence" value="ECO:0007669"/>
    <property type="project" value="UniProtKB-KW"/>
</dbReference>
<sequence>MVVRDAQDIVPPGQELPPLMLPFEAGDPRGTTGGEGPHGPAGAAVDARGTTAADPSAGPPPGTRGPVPAVAAVVRLWTGGGPAGGARGSAPGSAPRAAGSGDVSGGGGARTAGRMSGSPPGPGGPGAHPYAATGGVRTGRETAPDGPSGAVRADRGGGTADPGAEGRRLGNVLARAAAVTAGLTVAGAVLGLVRDQTIAQIYGASTESDAFLVAWTVPEMAATLLIEDAMALLLVPAFSHAIAHRAAPGAADGRLPGGGGEDPVRRLVSATFPRFLAVLTVATGVLVVFAPEFVHALAPGFRDPGLAADCTRLTALTVLTYGVAGYFSAALRAHGRFLHPAAVYIASNVGIIGTTLLLHSVWGVRGAATGVAVGGLLMVLVQLPSVVRHVALPPLGRRRAARPRPAPASASTLASAPASAAGPAAAPVPGGPRPAPAAVAPAAAAPTAATPAAGGRIAGPAVGMALLAPIVFFAVSRQAQVLVERFLASSLPGGAISHLNYAQKIAQMPMVLSLMFCTVTFPVVAQAMAGGDHERARRRVEHDLALAGLVVLLGTALILGCAPQIVDVLFERGAFDARDTATTASVMRVYALGLIGHTLVGALGRPFFSSGRPTWFPAAAMAVGLAVTVLAGSLAVGPLGVHGIAAANAAGICVTALLLLRGLGPRVVAIEVRAVSRAIGRLAVATAAAALAGRLACPLLDAALPGPAALLGGALVVSAVFAATGYAVRAPEVVHLLALVRRRVRHVR</sequence>
<organism evidence="10 11">
    <name type="scientific">Streptomyces clavuligerus</name>
    <dbReference type="NCBI Taxonomy" id="1901"/>
    <lineage>
        <taxon>Bacteria</taxon>
        <taxon>Bacillati</taxon>
        <taxon>Actinomycetota</taxon>
        <taxon>Actinomycetes</taxon>
        <taxon>Kitasatosporales</taxon>
        <taxon>Streptomycetaceae</taxon>
        <taxon>Streptomyces</taxon>
    </lineage>
</organism>
<name>E2Q419_STRCL</name>
<dbReference type="GO" id="GO:0015648">
    <property type="term" value="F:lipid-linked peptidoglycan transporter activity"/>
    <property type="evidence" value="ECO:0007669"/>
    <property type="project" value="TreeGrafter"/>
</dbReference>
<dbReference type="Pfam" id="PF03023">
    <property type="entry name" value="MurJ"/>
    <property type="match status" value="2"/>
</dbReference>
<feature type="transmembrane region" description="Helical" evidence="9">
    <location>
        <begin position="544"/>
        <end position="566"/>
    </location>
</feature>
<evidence type="ECO:0000256" key="8">
    <source>
        <dbReference type="SAM" id="MobiDB-lite"/>
    </source>
</evidence>
<reference evidence="10 11" key="1">
    <citation type="journal article" date="2010" name="Genome Biol. Evol.">
        <title>The sequence of a 1.8-mb bacterial linear plasmid reveals a rich evolutionary reservoir of secondary metabolic pathways.</title>
        <authorList>
            <person name="Medema M.H."/>
            <person name="Trefzer A."/>
            <person name="Kovalchuk A."/>
            <person name="van den Berg M."/>
            <person name="Mueller U."/>
            <person name="Heijne W."/>
            <person name="Wu L."/>
            <person name="Alam M.T."/>
            <person name="Ronning C.M."/>
            <person name="Nierman W.C."/>
            <person name="Bovenberg R.A.L."/>
            <person name="Breitling R."/>
            <person name="Takano E."/>
        </authorList>
    </citation>
    <scope>NUCLEOTIDE SEQUENCE [LARGE SCALE GENOMIC DNA]</scope>
    <source>
        <strain evidence="11">ATCC 27064 / DSM 738 / JCM 4710 / NBRC 13307 / NCIMB 12785 / NRRL 3585 / VKM Ac-602</strain>
    </source>
</reference>
<accession>E2Q419</accession>
<dbReference type="AlphaFoldDB" id="E2Q419"/>
<evidence type="ECO:0000256" key="9">
    <source>
        <dbReference type="SAM" id="Phobius"/>
    </source>
</evidence>
<feature type="transmembrane region" description="Helical" evidence="9">
    <location>
        <begin position="343"/>
        <end position="362"/>
    </location>
</feature>
<feature type="transmembrane region" description="Helical" evidence="9">
    <location>
        <begin position="675"/>
        <end position="696"/>
    </location>
</feature>
<dbReference type="GO" id="GO:0034204">
    <property type="term" value="P:lipid translocation"/>
    <property type="evidence" value="ECO:0007669"/>
    <property type="project" value="TreeGrafter"/>
</dbReference>
<evidence type="ECO:0000256" key="1">
    <source>
        <dbReference type="ARBA" id="ARBA00004651"/>
    </source>
</evidence>
<keyword evidence="2" id="KW-1003">Cell membrane</keyword>
<protein>
    <submittedName>
        <fullName evidence="10">Integral membrane protein</fullName>
    </submittedName>
</protein>
<keyword evidence="7 9" id="KW-0472">Membrane</keyword>
<keyword evidence="11" id="KW-1185">Reference proteome</keyword>
<dbReference type="PANTHER" id="PTHR47019:SF1">
    <property type="entry name" value="LIPID II FLIPPASE MURJ"/>
    <property type="match status" value="1"/>
</dbReference>
<dbReference type="RefSeq" id="WP_003961643.1">
    <property type="nucleotide sequence ID" value="NZ_CM000913.1"/>
</dbReference>
<dbReference type="InterPro" id="IPR004268">
    <property type="entry name" value="MurJ"/>
</dbReference>
<keyword evidence="5" id="KW-0573">Peptidoglycan synthesis</keyword>
<keyword evidence="4" id="KW-0133">Cell shape</keyword>
<feature type="compositionally biased region" description="Low complexity" evidence="8">
    <location>
        <begin position="88"/>
        <end position="101"/>
    </location>
</feature>
<dbReference type="STRING" id="1901.BB341_09315"/>
<dbReference type="GO" id="GO:0005886">
    <property type="term" value="C:plasma membrane"/>
    <property type="evidence" value="ECO:0007669"/>
    <property type="project" value="UniProtKB-SubCell"/>
</dbReference>
<evidence type="ECO:0000313" key="10">
    <source>
        <dbReference type="EMBL" id="EFG08957.1"/>
    </source>
</evidence>
<keyword evidence="6 9" id="KW-1133">Transmembrane helix</keyword>
<feature type="region of interest" description="Disordered" evidence="8">
    <location>
        <begin position="1"/>
        <end position="67"/>
    </location>
</feature>
<evidence type="ECO:0000256" key="4">
    <source>
        <dbReference type="ARBA" id="ARBA00022960"/>
    </source>
</evidence>
<feature type="transmembrane region" description="Helical" evidence="9">
    <location>
        <begin position="172"/>
        <end position="193"/>
    </location>
</feature>
<evidence type="ECO:0000256" key="3">
    <source>
        <dbReference type="ARBA" id="ARBA00022692"/>
    </source>
</evidence>
<dbReference type="eggNOG" id="COG0728">
    <property type="taxonomic scope" value="Bacteria"/>
</dbReference>
<evidence type="ECO:0000256" key="5">
    <source>
        <dbReference type="ARBA" id="ARBA00022984"/>
    </source>
</evidence>
<dbReference type="GO" id="GO:0008360">
    <property type="term" value="P:regulation of cell shape"/>
    <property type="evidence" value="ECO:0007669"/>
    <property type="project" value="UniProtKB-KW"/>
</dbReference>
<dbReference type="PANTHER" id="PTHR47019">
    <property type="entry name" value="LIPID II FLIPPASE MURJ"/>
    <property type="match status" value="1"/>
</dbReference>
<evidence type="ECO:0000256" key="2">
    <source>
        <dbReference type="ARBA" id="ARBA00022475"/>
    </source>
</evidence>
<dbReference type="PRINTS" id="PR01806">
    <property type="entry name" value="VIRFACTRMVIN"/>
</dbReference>
<feature type="transmembrane region" description="Helical" evidence="9">
    <location>
        <begin position="275"/>
        <end position="293"/>
    </location>
</feature>
<dbReference type="InterPro" id="IPR051050">
    <property type="entry name" value="Lipid_II_flippase_MurJ/MviN"/>
</dbReference>